<evidence type="ECO:0000313" key="9">
    <source>
        <dbReference type="Proteomes" id="UP000177967"/>
    </source>
</evidence>
<dbReference type="GO" id="GO:0003735">
    <property type="term" value="F:structural constituent of ribosome"/>
    <property type="evidence" value="ECO:0007669"/>
    <property type="project" value="UniProtKB-UniRule"/>
</dbReference>
<dbReference type="InterPro" id="IPR000702">
    <property type="entry name" value="Ribosomal_uL6-like"/>
</dbReference>
<protein>
    <recommendedName>
        <fullName evidence="4">Large ribosomal subunit protein uL6</fullName>
    </recommendedName>
</protein>
<comment type="function">
    <text evidence="4 6">This protein binds to the 23S rRNA, and is important in its secondary structure. It is located near the subunit interface in the base of the L7/L12 stalk, and near the tRNA binding site of the peptidyltransferase center.</text>
</comment>
<keyword evidence="4 6" id="KW-0699">rRNA-binding</keyword>
<proteinExistence type="inferred from homology"/>
<dbReference type="PIRSF" id="PIRSF002162">
    <property type="entry name" value="Ribosomal_L6"/>
    <property type="match status" value="1"/>
</dbReference>
<evidence type="ECO:0000256" key="4">
    <source>
        <dbReference type="HAMAP-Rule" id="MF_01365"/>
    </source>
</evidence>
<dbReference type="Gene3D" id="3.90.930.12">
    <property type="entry name" value="Ribosomal protein L6, alpha-beta domain"/>
    <property type="match status" value="2"/>
</dbReference>
<accession>A0A1G1UYX5</accession>
<dbReference type="FunFam" id="3.90.930.12:FF:000001">
    <property type="entry name" value="50S ribosomal protein L6"/>
    <property type="match status" value="1"/>
</dbReference>
<evidence type="ECO:0000256" key="2">
    <source>
        <dbReference type="ARBA" id="ARBA00022980"/>
    </source>
</evidence>
<reference evidence="8 9" key="1">
    <citation type="journal article" date="2016" name="Nat. Commun.">
        <title>Thousands of microbial genomes shed light on interconnected biogeochemical processes in an aquifer system.</title>
        <authorList>
            <person name="Anantharaman K."/>
            <person name="Brown C.T."/>
            <person name="Hug L.A."/>
            <person name="Sharon I."/>
            <person name="Castelle C.J."/>
            <person name="Probst A.J."/>
            <person name="Thomas B.C."/>
            <person name="Singh A."/>
            <person name="Wilkins M.J."/>
            <person name="Karaoz U."/>
            <person name="Brodie E.L."/>
            <person name="Williams K.H."/>
            <person name="Hubbard S.S."/>
            <person name="Banfield J.F."/>
        </authorList>
    </citation>
    <scope>NUCLEOTIDE SEQUENCE [LARGE SCALE GENOMIC DNA]</scope>
</reference>
<dbReference type="InterPro" id="IPR019906">
    <property type="entry name" value="Ribosomal_uL6_bac-type"/>
</dbReference>
<organism evidence="8 9">
    <name type="scientific">Candidatus Blackburnbacteria bacterium RIFCSPHIGHO2_01_FULL_43_15b</name>
    <dbReference type="NCBI Taxonomy" id="1797513"/>
    <lineage>
        <taxon>Bacteria</taxon>
        <taxon>Candidatus Blackburniibacteriota</taxon>
    </lineage>
</organism>
<keyword evidence="3 4" id="KW-0687">Ribonucleoprotein</keyword>
<dbReference type="GO" id="GO:0002181">
    <property type="term" value="P:cytoplasmic translation"/>
    <property type="evidence" value="ECO:0007669"/>
    <property type="project" value="TreeGrafter"/>
</dbReference>
<dbReference type="HAMAP" id="MF_01365_B">
    <property type="entry name" value="Ribosomal_uL6_B"/>
    <property type="match status" value="1"/>
</dbReference>
<dbReference type="Proteomes" id="UP000177967">
    <property type="component" value="Unassembled WGS sequence"/>
</dbReference>
<dbReference type="GO" id="GO:0022625">
    <property type="term" value="C:cytosolic large ribosomal subunit"/>
    <property type="evidence" value="ECO:0007669"/>
    <property type="project" value="UniProtKB-UniRule"/>
</dbReference>
<evidence type="ECO:0000259" key="7">
    <source>
        <dbReference type="Pfam" id="PF00347"/>
    </source>
</evidence>
<evidence type="ECO:0000256" key="1">
    <source>
        <dbReference type="ARBA" id="ARBA00009356"/>
    </source>
</evidence>
<dbReference type="PANTHER" id="PTHR11655">
    <property type="entry name" value="60S/50S RIBOSOMAL PROTEIN L6/L9"/>
    <property type="match status" value="1"/>
</dbReference>
<dbReference type="SUPFAM" id="SSF56053">
    <property type="entry name" value="Ribosomal protein L6"/>
    <property type="match status" value="2"/>
</dbReference>
<dbReference type="NCBIfam" id="TIGR03654">
    <property type="entry name" value="L6_bact"/>
    <property type="match status" value="1"/>
</dbReference>
<evidence type="ECO:0000256" key="6">
    <source>
        <dbReference type="RuleBase" id="RU003870"/>
    </source>
</evidence>
<comment type="similarity">
    <text evidence="1 4 5">Belongs to the universal ribosomal protein uL6 family.</text>
</comment>
<keyword evidence="2 4" id="KW-0689">Ribosomal protein</keyword>
<dbReference type="InterPro" id="IPR036789">
    <property type="entry name" value="Ribosomal_uL6-like_a/b-dom_sf"/>
</dbReference>
<evidence type="ECO:0000313" key="8">
    <source>
        <dbReference type="EMBL" id="OGY08342.1"/>
    </source>
</evidence>
<dbReference type="InterPro" id="IPR020040">
    <property type="entry name" value="Ribosomal_uL6_a/b-dom"/>
</dbReference>
<comment type="subunit">
    <text evidence="4">Part of the 50S ribosomal subunit.</text>
</comment>
<dbReference type="Pfam" id="PF00347">
    <property type="entry name" value="Ribosomal_L6"/>
    <property type="match status" value="1"/>
</dbReference>
<dbReference type="PANTHER" id="PTHR11655:SF14">
    <property type="entry name" value="LARGE RIBOSOMAL SUBUNIT PROTEIN UL6M"/>
    <property type="match status" value="1"/>
</dbReference>
<name>A0A1G1UYX5_9BACT</name>
<dbReference type="AlphaFoldDB" id="A0A1G1UYX5"/>
<keyword evidence="4 6" id="KW-0694">RNA-binding</keyword>
<sequence>MSRIGRKPIQTPEGVSLTLGRDGIKISGAKGELSYGIPEELTVSQNEGMVQVSKKVSTHDAQKLYGMFARTISNGFLGVSKGWSKTLALIGTGYRARVEGESLVLALGYSHPVKFDPPEGISFAVAENKVTVSGIDKHLVGQIAANIRFARPPEPYQGKGVRYENEYVRRKAGKSAKVGVK</sequence>
<dbReference type="STRING" id="1797513.A2782_00765"/>
<evidence type="ECO:0000256" key="3">
    <source>
        <dbReference type="ARBA" id="ARBA00023274"/>
    </source>
</evidence>
<dbReference type="PRINTS" id="PR00059">
    <property type="entry name" value="RIBOSOMALL6"/>
</dbReference>
<dbReference type="GO" id="GO:0019843">
    <property type="term" value="F:rRNA binding"/>
    <property type="evidence" value="ECO:0007669"/>
    <property type="project" value="UniProtKB-UniRule"/>
</dbReference>
<dbReference type="EMBL" id="MHBW01000029">
    <property type="protein sequence ID" value="OGY08342.1"/>
    <property type="molecule type" value="Genomic_DNA"/>
</dbReference>
<evidence type="ECO:0000256" key="5">
    <source>
        <dbReference type="RuleBase" id="RU003869"/>
    </source>
</evidence>
<feature type="domain" description="Large ribosomal subunit protein uL6 alpha-beta" evidence="7">
    <location>
        <begin position="90"/>
        <end position="163"/>
    </location>
</feature>
<comment type="caution">
    <text evidence="8">The sequence shown here is derived from an EMBL/GenBank/DDBJ whole genome shotgun (WGS) entry which is preliminary data.</text>
</comment>
<gene>
    <name evidence="4" type="primary">rplF</name>
    <name evidence="8" type="ORF">A2782_00765</name>
</gene>